<dbReference type="InterPro" id="IPR027393">
    <property type="entry name" value="Virus_scaffolding_prot_C"/>
</dbReference>
<gene>
    <name evidence="2" type="ORF">K9V48_04715</name>
</gene>
<dbReference type="RefSeq" id="WP_224137345.1">
    <property type="nucleotide sequence ID" value="NZ_JAIQUM010000006.1"/>
</dbReference>
<organism evidence="2 3">
    <name type="scientific">Metabacillus rhizolycopersici</name>
    <dbReference type="NCBI Taxonomy" id="2875709"/>
    <lineage>
        <taxon>Bacteria</taxon>
        <taxon>Bacillati</taxon>
        <taxon>Bacillota</taxon>
        <taxon>Bacilli</taxon>
        <taxon>Bacillales</taxon>
        <taxon>Bacillaceae</taxon>
        <taxon>Metabacillus</taxon>
    </lineage>
</organism>
<dbReference type="Pfam" id="PF08858">
    <property type="entry name" value="IDEAL"/>
    <property type="match status" value="1"/>
</dbReference>
<dbReference type="Proteomes" id="UP001165287">
    <property type="component" value="Unassembled WGS sequence"/>
</dbReference>
<protein>
    <submittedName>
        <fullName evidence="2">IDEAL domain-containing protein</fullName>
    </submittedName>
</protein>
<accession>A0ABS7UNP6</accession>
<dbReference type="EMBL" id="JAIQUM010000006">
    <property type="protein sequence ID" value="MBZ5749560.1"/>
    <property type="molecule type" value="Genomic_DNA"/>
</dbReference>
<keyword evidence="3" id="KW-1185">Reference proteome</keyword>
<dbReference type="SMART" id="SM00914">
    <property type="entry name" value="IDEAL"/>
    <property type="match status" value="1"/>
</dbReference>
<sequence length="66" mass="7854">MEKNSLNILQQPEEEKVMDSEFAEMVLNKALSDFRKEQLLKEIDQSLLEQNKEKFLRLTEKLKNIS</sequence>
<evidence type="ECO:0000259" key="1">
    <source>
        <dbReference type="SMART" id="SM00914"/>
    </source>
</evidence>
<dbReference type="InterPro" id="IPR014957">
    <property type="entry name" value="IDEAL_dom"/>
</dbReference>
<feature type="domain" description="IDEAL" evidence="1">
    <location>
        <begin position="26"/>
        <end position="62"/>
    </location>
</feature>
<comment type="caution">
    <text evidence="2">The sequence shown here is derived from an EMBL/GenBank/DDBJ whole genome shotgun (WGS) entry which is preliminary data.</text>
</comment>
<name>A0ABS7UNP6_9BACI</name>
<proteinExistence type="predicted"/>
<evidence type="ECO:0000313" key="3">
    <source>
        <dbReference type="Proteomes" id="UP001165287"/>
    </source>
</evidence>
<dbReference type="Gene3D" id="4.10.810.10">
    <property type="entry name" value="Virus Scaffolding Protein, Chain A"/>
    <property type="match status" value="1"/>
</dbReference>
<evidence type="ECO:0000313" key="2">
    <source>
        <dbReference type="EMBL" id="MBZ5749560.1"/>
    </source>
</evidence>
<reference evidence="2" key="1">
    <citation type="submission" date="2024-05" db="EMBL/GenBank/DDBJ databases">
        <title>Metabacillus sp. nov., isolated from the rhizosphere soil of tomato plants.</title>
        <authorList>
            <person name="Ma R."/>
        </authorList>
    </citation>
    <scope>NUCLEOTIDE SEQUENCE</scope>
    <source>
        <strain evidence="2">DBTR6</strain>
    </source>
</reference>